<dbReference type="Proteomes" id="UP000373449">
    <property type="component" value="Unassembled WGS sequence"/>
</dbReference>
<name>A0A484ZXE9_9GAMM</name>
<evidence type="ECO:0008006" key="3">
    <source>
        <dbReference type="Google" id="ProtNLM"/>
    </source>
</evidence>
<organism evidence="1 2">
    <name type="scientific">Budvicia aquatica</name>
    <dbReference type="NCBI Taxonomy" id="82979"/>
    <lineage>
        <taxon>Bacteria</taxon>
        <taxon>Pseudomonadati</taxon>
        <taxon>Pseudomonadota</taxon>
        <taxon>Gammaproteobacteria</taxon>
        <taxon>Enterobacterales</taxon>
        <taxon>Budviciaceae</taxon>
        <taxon>Budvicia</taxon>
    </lineage>
</organism>
<dbReference type="AlphaFoldDB" id="A0A484ZXE9"/>
<protein>
    <recommendedName>
        <fullName evidence="3">Transposase and inactivated derivatives</fullName>
    </recommendedName>
</protein>
<dbReference type="EMBL" id="CAADJA010000002">
    <property type="protein sequence ID" value="VFS52316.1"/>
    <property type="molecule type" value="Genomic_DNA"/>
</dbReference>
<evidence type="ECO:0000313" key="2">
    <source>
        <dbReference type="Proteomes" id="UP000373449"/>
    </source>
</evidence>
<evidence type="ECO:0000313" key="1">
    <source>
        <dbReference type="EMBL" id="VFS52316.1"/>
    </source>
</evidence>
<sequence>MPLIAAIPDEERLLMRKKAQQTLDKNYARRLIAILMLHQRMTVTDVARILCAARSSVGR</sequence>
<reference evidence="1 2" key="1">
    <citation type="submission" date="2019-03" db="EMBL/GenBank/DDBJ databases">
        <authorList>
            <consortium name="Pathogen Informatics"/>
        </authorList>
    </citation>
    <scope>NUCLEOTIDE SEQUENCE [LARGE SCALE GENOMIC DNA]</scope>
    <source>
        <strain evidence="1 2">NCTC12282</strain>
    </source>
</reference>
<proteinExistence type="predicted"/>
<gene>
    <name evidence="1" type="ORF">NCTC12282_05772</name>
</gene>
<accession>A0A484ZXE9</accession>